<dbReference type="Gene3D" id="3.40.630.10">
    <property type="entry name" value="Zn peptidases"/>
    <property type="match status" value="1"/>
</dbReference>
<evidence type="ECO:0000256" key="1">
    <source>
        <dbReference type="ARBA" id="ARBA00001947"/>
    </source>
</evidence>
<dbReference type="InterPro" id="IPR053974">
    <property type="entry name" value="ERMP1_1-A_TM"/>
</dbReference>
<feature type="transmembrane region" description="Helical" evidence="16">
    <location>
        <begin position="505"/>
        <end position="525"/>
    </location>
</feature>
<evidence type="ECO:0000256" key="12">
    <source>
        <dbReference type="ARBA" id="ARBA00023136"/>
    </source>
</evidence>
<keyword evidence="6" id="KW-0479">Metal-binding</keyword>
<dbReference type="EMBL" id="NEVH01025130">
    <property type="protein sequence ID" value="PNF15973.1"/>
    <property type="molecule type" value="Genomic_DNA"/>
</dbReference>
<dbReference type="InterPro" id="IPR007484">
    <property type="entry name" value="Peptidase_M28"/>
</dbReference>
<evidence type="ECO:0000259" key="18">
    <source>
        <dbReference type="Pfam" id="PF22248"/>
    </source>
</evidence>
<reference evidence="20 21" key="1">
    <citation type="submission" date="2017-12" db="EMBL/GenBank/DDBJ databases">
        <title>Hemimetabolous genomes reveal molecular basis of termite eusociality.</title>
        <authorList>
            <person name="Harrison M.C."/>
            <person name="Jongepier E."/>
            <person name="Robertson H.M."/>
            <person name="Arning N."/>
            <person name="Bitard-Feildel T."/>
            <person name="Chao H."/>
            <person name="Childers C.P."/>
            <person name="Dinh H."/>
            <person name="Doddapaneni H."/>
            <person name="Dugan S."/>
            <person name="Gowin J."/>
            <person name="Greiner C."/>
            <person name="Han Y."/>
            <person name="Hu H."/>
            <person name="Hughes D.S.T."/>
            <person name="Huylmans A.-K."/>
            <person name="Kemena C."/>
            <person name="Kremer L.P.M."/>
            <person name="Lee S.L."/>
            <person name="Lopez-Ezquerra A."/>
            <person name="Mallet L."/>
            <person name="Monroy-Kuhn J.M."/>
            <person name="Moser A."/>
            <person name="Murali S.C."/>
            <person name="Muzny D.M."/>
            <person name="Otani S."/>
            <person name="Piulachs M.-D."/>
            <person name="Poelchau M."/>
            <person name="Qu J."/>
            <person name="Schaub F."/>
            <person name="Wada-Katsumata A."/>
            <person name="Worley K.C."/>
            <person name="Xie Q."/>
            <person name="Ylla G."/>
            <person name="Poulsen M."/>
            <person name="Gibbs R.A."/>
            <person name="Schal C."/>
            <person name="Richards S."/>
            <person name="Belles X."/>
            <person name="Korb J."/>
            <person name="Bornberg-Bauer E."/>
        </authorList>
    </citation>
    <scope>NUCLEOTIDE SEQUENCE [LARGE SCALE GENOMIC DNA]</scope>
    <source>
        <tissue evidence="20">Whole body</tissue>
    </source>
</reference>
<evidence type="ECO:0000313" key="21">
    <source>
        <dbReference type="Proteomes" id="UP000235965"/>
    </source>
</evidence>
<keyword evidence="21" id="KW-1185">Reference proteome</keyword>
<dbReference type="InterPro" id="IPR053973">
    <property type="entry name" value="ERMP1-like_C"/>
</dbReference>
<dbReference type="PANTHER" id="PTHR12147:SF22">
    <property type="entry name" value="ENDOPLASMIC RETICULUM METALLOPEPTIDASE 1"/>
    <property type="match status" value="1"/>
</dbReference>
<keyword evidence="7" id="KW-0378">Hydrolase</keyword>
<evidence type="ECO:0000256" key="10">
    <source>
        <dbReference type="ARBA" id="ARBA00022989"/>
    </source>
</evidence>
<feature type="transmembrane region" description="Helical" evidence="16">
    <location>
        <begin position="428"/>
        <end position="456"/>
    </location>
</feature>
<dbReference type="Pfam" id="PF04389">
    <property type="entry name" value="Peptidase_M28"/>
    <property type="match status" value="1"/>
</dbReference>
<evidence type="ECO:0000259" key="19">
    <source>
        <dbReference type="Pfam" id="PF22249"/>
    </source>
</evidence>
<evidence type="ECO:0000313" key="20">
    <source>
        <dbReference type="EMBL" id="PNF15973.1"/>
    </source>
</evidence>
<feature type="transmembrane region" description="Helical" evidence="16">
    <location>
        <begin position="35"/>
        <end position="61"/>
    </location>
</feature>
<evidence type="ECO:0000256" key="16">
    <source>
        <dbReference type="SAM" id="Phobius"/>
    </source>
</evidence>
<dbReference type="InParanoid" id="A0A2J7PI21"/>
<dbReference type="Pfam" id="PF22249">
    <property type="entry name" value="ERMP1-TM"/>
    <property type="match status" value="1"/>
</dbReference>
<comment type="subcellular location">
    <subcellularLocation>
        <location evidence="2">Endoplasmic reticulum membrane</location>
        <topology evidence="2">Multi-pass membrane protein</topology>
    </subcellularLocation>
</comment>
<organism evidence="20 21">
    <name type="scientific">Cryptotermes secundus</name>
    <dbReference type="NCBI Taxonomy" id="105785"/>
    <lineage>
        <taxon>Eukaryota</taxon>
        <taxon>Metazoa</taxon>
        <taxon>Ecdysozoa</taxon>
        <taxon>Arthropoda</taxon>
        <taxon>Hexapoda</taxon>
        <taxon>Insecta</taxon>
        <taxon>Pterygota</taxon>
        <taxon>Neoptera</taxon>
        <taxon>Polyneoptera</taxon>
        <taxon>Dictyoptera</taxon>
        <taxon>Blattodea</taxon>
        <taxon>Blattoidea</taxon>
        <taxon>Termitoidae</taxon>
        <taxon>Kalotermitidae</taxon>
        <taxon>Cryptotermitinae</taxon>
        <taxon>Cryptotermes</taxon>
    </lineage>
</organism>
<evidence type="ECO:0000256" key="13">
    <source>
        <dbReference type="ARBA" id="ARBA00023180"/>
    </source>
</evidence>
<dbReference type="PANTHER" id="PTHR12147">
    <property type="entry name" value="METALLOPEPTIDASE M28 FAMILY MEMBER"/>
    <property type="match status" value="1"/>
</dbReference>
<dbReference type="OrthoDB" id="76293at2759"/>
<dbReference type="FunCoup" id="A0A2J7PI21">
    <property type="interactions" value="836"/>
</dbReference>
<keyword evidence="11" id="KW-0482">Metalloprotease</keyword>
<dbReference type="GO" id="GO:0006508">
    <property type="term" value="P:proteolysis"/>
    <property type="evidence" value="ECO:0007669"/>
    <property type="project" value="UniProtKB-KW"/>
</dbReference>
<feature type="transmembrane region" description="Helical" evidence="16">
    <location>
        <begin position="571"/>
        <end position="589"/>
    </location>
</feature>
<sequence>MEHGNIRLRQRSNGYEEPPESQHPEQNRYLKRNCYIISLPTYAALVVLIIGLLLFWSVYALHYRLPTPLSLKDIESHPERFIAERALNHLRQLASYGSKPVGSYENEVLAVEFLTREISFIMQQANPEQKISFDIQKCAGSFFLAYKPYGCTNYYSQVQNVVVKLSSSTNSSSSLLINCHFDSAPTSPGASDDGLNCAVMLEVLEILSRSKTPLKHNVIFLFNGAEEGLLQASHGFITQHKWAHDVKAFINLEACGAGGREVLFQAGPNHPWLVQMYGDSVPYPHGVVVAEDLFQSGLIPSDTDFRIFRDFGKVPGLDFAHAMNGYVYHTSYDNLHAIPTGTIQHTGDNLLALTKHIASSDVLSNSQKHAAGRIVYFDVLGLFMVRYSEIAGIILNVFIVALSIFTISKNVLAIKSVPGLDHAGYLKLLLLGCGIPALGWFLAFISVLLVAVILDLFSSSMSWFTRPFLVFSLYYCPVLVCCMLFPVLLQNCMNEESPLVPGLQGWLYVNGVQCLWTILLLAGTISGIRSTFIFMLVVLFPTLTSFVLSFSHWGNNPRMWLTVYLPSTLPSVIFILYQTVMAFGVFIPITGRIGPVKNPDIIIGIFAALLCILSTSCMTPLIILVKRPWRVVAGASALHLLTLLAVILTPLGSPYSANPSAPSPQRIYVFHTERIFHDILGHVQSQDSGYWLVNVDRHSPGSVWSQIPEVAGAQSVGSEYEELVGGLPIFSPRVLQIIENTHWIPASAPVFHHPTDLELISEQNTSQTTTRLAFQIRGPDHMNILLAPSVKLINWSFDAEVTESGYEWQNKPVYLINYVQGLPGTPFEFWIDLEVTKGPPVVRVDIAAIGHYINSHEYMSEEFKKFLRKYPDWAHVTAWATAFKAWKF</sequence>
<feature type="region of interest" description="Disordered" evidence="15">
    <location>
        <begin position="1"/>
        <end position="25"/>
    </location>
</feature>
<dbReference type="GO" id="GO:0005789">
    <property type="term" value="C:endoplasmic reticulum membrane"/>
    <property type="evidence" value="ECO:0007669"/>
    <property type="project" value="UniProtKB-SubCell"/>
</dbReference>
<name>A0A2J7PI21_9NEOP</name>
<dbReference type="GO" id="GO:0046872">
    <property type="term" value="F:metal ion binding"/>
    <property type="evidence" value="ECO:0007669"/>
    <property type="project" value="UniProtKB-KW"/>
</dbReference>
<dbReference type="Pfam" id="PF22248">
    <property type="entry name" value="ERMP1_C"/>
    <property type="match status" value="1"/>
</dbReference>
<dbReference type="CDD" id="cd03875">
    <property type="entry name" value="M28_Fxna_like"/>
    <property type="match status" value="1"/>
</dbReference>
<comment type="caution">
    <text evidence="20">The sequence shown here is derived from an EMBL/GenBank/DDBJ whole genome shotgun (WGS) entry which is preliminary data.</text>
</comment>
<dbReference type="STRING" id="105785.A0A2J7PI21"/>
<proteinExistence type="inferred from homology"/>
<evidence type="ECO:0000256" key="14">
    <source>
        <dbReference type="ARBA" id="ARBA00078796"/>
    </source>
</evidence>
<keyword evidence="10 16" id="KW-1133">Transmembrane helix</keyword>
<evidence type="ECO:0000256" key="11">
    <source>
        <dbReference type="ARBA" id="ARBA00023049"/>
    </source>
</evidence>
<dbReference type="GO" id="GO:0008235">
    <property type="term" value="F:metalloexopeptidase activity"/>
    <property type="evidence" value="ECO:0007669"/>
    <property type="project" value="InterPro"/>
</dbReference>
<feature type="transmembrane region" description="Helical" evidence="16">
    <location>
        <begin position="601"/>
        <end position="625"/>
    </location>
</feature>
<comment type="cofactor">
    <cofactor evidence="1">
        <name>Zn(2+)</name>
        <dbReference type="ChEBI" id="CHEBI:29105"/>
    </cofactor>
</comment>
<dbReference type="SUPFAM" id="SSF53187">
    <property type="entry name" value="Zn-dependent exopeptidases"/>
    <property type="match status" value="1"/>
</dbReference>
<gene>
    <name evidence="20" type="ORF">B7P43_G07490</name>
</gene>
<keyword evidence="8" id="KW-0256">Endoplasmic reticulum</keyword>
<protein>
    <recommendedName>
        <fullName evidence="14">FXNA-like protease</fullName>
    </recommendedName>
</protein>
<accession>A0A2J7PI21</accession>
<evidence type="ECO:0000256" key="7">
    <source>
        <dbReference type="ARBA" id="ARBA00022801"/>
    </source>
</evidence>
<feature type="domain" description="Endoplasmic reticulum metallopeptidase 1/1-A TM" evidence="19">
    <location>
        <begin position="425"/>
        <end position="646"/>
    </location>
</feature>
<keyword evidence="9" id="KW-0862">Zinc</keyword>
<feature type="domain" description="Endoplasmic reticulum metallopeptidase 1-like C-terminal" evidence="18">
    <location>
        <begin position="662"/>
        <end position="886"/>
    </location>
</feature>
<dbReference type="InterPro" id="IPR045175">
    <property type="entry name" value="M28_fam"/>
</dbReference>
<keyword evidence="12 16" id="KW-0472">Membrane</keyword>
<evidence type="ECO:0000256" key="6">
    <source>
        <dbReference type="ARBA" id="ARBA00022723"/>
    </source>
</evidence>
<feature type="domain" description="Peptidase M28" evidence="17">
    <location>
        <begin position="160"/>
        <end position="353"/>
    </location>
</feature>
<evidence type="ECO:0000256" key="8">
    <source>
        <dbReference type="ARBA" id="ARBA00022824"/>
    </source>
</evidence>
<dbReference type="InterPro" id="IPR048024">
    <property type="entry name" value="Fxna-like_M28_dom"/>
</dbReference>
<dbReference type="AlphaFoldDB" id="A0A2J7PI21"/>
<keyword evidence="5 16" id="KW-0812">Transmembrane</keyword>
<keyword evidence="4" id="KW-0645">Protease</keyword>
<evidence type="ECO:0000256" key="15">
    <source>
        <dbReference type="SAM" id="MobiDB-lite"/>
    </source>
</evidence>
<evidence type="ECO:0000256" key="4">
    <source>
        <dbReference type="ARBA" id="ARBA00022670"/>
    </source>
</evidence>
<feature type="transmembrane region" description="Helical" evidence="16">
    <location>
        <begin position="532"/>
        <end position="551"/>
    </location>
</feature>
<evidence type="ECO:0000256" key="2">
    <source>
        <dbReference type="ARBA" id="ARBA00004477"/>
    </source>
</evidence>
<keyword evidence="13" id="KW-0325">Glycoprotein</keyword>
<feature type="transmembrane region" description="Helical" evidence="16">
    <location>
        <begin position="390"/>
        <end position="408"/>
    </location>
</feature>
<feature type="transmembrane region" description="Helical" evidence="16">
    <location>
        <begin position="468"/>
        <end position="489"/>
    </location>
</feature>
<evidence type="ECO:0000256" key="5">
    <source>
        <dbReference type="ARBA" id="ARBA00022692"/>
    </source>
</evidence>
<feature type="compositionally biased region" description="Basic residues" evidence="15">
    <location>
        <begin position="1"/>
        <end position="10"/>
    </location>
</feature>
<evidence type="ECO:0000259" key="17">
    <source>
        <dbReference type="Pfam" id="PF04389"/>
    </source>
</evidence>
<feature type="transmembrane region" description="Helical" evidence="16">
    <location>
        <begin position="631"/>
        <end position="651"/>
    </location>
</feature>
<dbReference type="FunFam" id="3.40.630.10:FF:000008">
    <property type="entry name" value="Endoplasmic reticulum metallopeptidase 1"/>
    <property type="match status" value="1"/>
</dbReference>
<dbReference type="Proteomes" id="UP000235965">
    <property type="component" value="Unassembled WGS sequence"/>
</dbReference>
<comment type="similarity">
    <text evidence="3">Belongs to the peptidase M28 family.</text>
</comment>
<evidence type="ECO:0000256" key="9">
    <source>
        <dbReference type="ARBA" id="ARBA00022833"/>
    </source>
</evidence>
<evidence type="ECO:0000256" key="3">
    <source>
        <dbReference type="ARBA" id="ARBA00010918"/>
    </source>
</evidence>